<evidence type="ECO:0000256" key="1">
    <source>
        <dbReference type="SAM" id="MobiDB-lite"/>
    </source>
</evidence>
<gene>
    <name evidence="2" type="ORF">EgrG_002045200</name>
</gene>
<reference evidence="2" key="2">
    <citation type="submission" date="2014-06" db="EMBL/GenBank/DDBJ databases">
        <authorList>
            <person name="Aslett M."/>
        </authorList>
    </citation>
    <scope>NUCLEOTIDE SEQUENCE</scope>
</reference>
<dbReference type="AlphaFoldDB" id="A0A068WUB9"/>
<proteinExistence type="predicted"/>
<reference evidence="4" key="3">
    <citation type="submission" date="2020-10" db="UniProtKB">
        <authorList>
            <consortium name="WormBaseParasite"/>
        </authorList>
    </citation>
    <scope>IDENTIFICATION</scope>
</reference>
<accession>A0A068WUB9</accession>
<sequence length="662" mass="72076">MGRRDDCPRADHVCHAPCEEHGQRRARKEEAEEAEEADLLRTSNAQVPFHINDSSSLSAPQMTALHPPNHPHTRSPQSSRHCRHGDCGCGGRSPTDCYSSTRPLPRLDSPHIEPSIQFSSQPTSVAWHYRDDDIKNMDVISSWLCRRRSTHELELNAQISRAHSFTSPFSSFHPSHLSHPLIFQLCSSANTSSASEVSNHLTHLYTIHSGYSYTFASIPRLIHWDFTRPMMVRCCARVNAHFNTSNTLNIQAIAEWERMHGSLPAYLYRLRQHSPQKGLSIRLVIAGGSASIRVSCALSLHCHLAFSLARSQPPCCVGTQHAESNPASAGLSTPRIFASLNGQAGSSDNASPWRTSTECPASGLPRAASTFTLMTGVEDETGSENTSAIMESTVVVSLECLPAGFRTQHASISATTHRPQHCMSPPQSVNNSTKKRGVWFGTCRGEEEMVANVAQSLVNINGPPAPHVPDIPILPSISLASTITFAQETFTFYHFPDDTILCAFIPTALSDGCAQTIPCCPQCPHILLPPALITSLTCLTAFIRPCVHPTTSSTTSCDPPEKHQDTSDILTVSALSPDRGSCATCAHATTSTVECVETSRLALSCSVLPRLVSPCLTSSCLARFVCVNTHKATKCITRGKQTRCWVKDNFLVVSLVDALGRC</sequence>
<evidence type="ECO:0000313" key="2">
    <source>
        <dbReference type="EMBL" id="CDS23755.1"/>
    </source>
</evidence>
<reference evidence="2 3" key="1">
    <citation type="journal article" date="2013" name="Nature">
        <title>The genomes of four tapeworm species reveal adaptations to parasitism.</title>
        <authorList>
            <person name="Tsai I.J."/>
            <person name="Zarowiecki M."/>
            <person name="Holroyd N."/>
            <person name="Garciarrubio A."/>
            <person name="Sanchez-Flores A."/>
            <person name="Brooks K.L."/>
            <person name="Tracey A."/>
            <person name="Bobes R.J."/>
            <person name="Fragoso G."/>
            <person name="Sciutto E."/>
            <person name="Aslett M."/>
            <person name="Beasley H."/>
            <person name="Bennett H.M."/>
            <person name="Cai J."/>
            <person name="Camicia F."/>
            <person name="Clark R."/>
            <person name="Cucher M."/>
            <person name="De Silva N."/>
            <person name="Day T.A."/>
            <person name="Deplazes P."/>
            <person name="Estrada K."/>
            <person name="Fernandez C."/>
            <person name="Holland P.W."/>
            <person name="Hou J."/>
            <person name="Hu S."/>
            <person name="Huckvale T."/>
            <person name="Hung S.S."/>
            <person name="Kamenetzky L."/>
            <person name="Keane J.A."/>
            <person name="Kiss F."/>
            <person name="Koziol U."/>
            <person name="Lambert O."/>
            <person name="Liu K."/>
            <person name="Luo X."/>
            <person name="Luo Y."/>
            <person name="Macchiaroli N."/>
            <person name="Nichol S."/>
            <person name="Paps J."/>
            <person name="Parkinson J."/>
            <person name="Pouchkina-Stantcheva N."/>
            <person name="Riddiford N."/>
            <person name="Rosenzvit M."/>
            <person name="Salinas G."/>
            <person name="Wasmuth J.D."/>
            <person name="Zamanian M."/>
            <person name="Zheng Y."/>
            <person name="Cai X."/>
            <person name="Soberon X."/>
            <person name="Olson P.D."/>
            <person name="Laclette J.P."/>
            <person name="Brehm K."/>
            <person name="Berriman M."/>
            <person name="Garciarrubio A."/>
            <person name="Bobes R.J."/>
            <person name="Fragoso G."/>
            <person name="Sanchez-Flores A."/>
            <person name="Estrada K."/>
            <person name="Cevallos M.A."/>
            <person name="Morett E."/>
            <person name="Gonzalez V."/>
            <person name="Portillo T."/>
            <person name="Ochoa-Leyva A."/>
            <person name="Jose M.V."/>
            <person name="Sciutto E."/>
            <person name="Landa A."/>
            <person name="Jimenez L."/>
            <person name="Valdes V."/>
            <person name="Carrero J.C."/>
            <person name="Larralde C."/>
            <person name="Morales-Montor J."/>
            <person name="Limon-Lason J."/>
            <person name="Soberon X."/>
            <person name="Laclette J.P."/>
        </authorList>
    </citation>
    <scope>NUCLEOTIDE SEQUENCE [LARGE SCALE GENOMIC DNA]</scope>
</reference>
<evidence type="ECO:0000313" key="3">
    <source>
        <dbReference type="Proteomes" id="UP000492820"/>
    </source>
</evidence>
<protein>
    <submittedName>
        <fullName evidence="2 4">Uncharacterized protein</fullName>
    </submittedName>
</protein>
<dbReference type="EMBL" id="LK028593">
    <property type="protein sequence ID" value="CDS23755.1"/>
    <property type="molecule type" value="Genomic_DNA"/>
</dbReference>
<evidence type="ECO:0000313" key="4">
    <source>
        <dbReference type="WBParaSite" id="EgrG_002045200"/>
    </source>
</evidence>
<feature type="region of interest" description="Disordered" evidence="1">
    <location>
        <begin position="18"/>
        <end position="85"/>
    </location>
</feature>
<organism evidence="2">
    <name type="scientific">Echinococcus granulosus</name>
    <name type="common">Hydatid tapeworm</name>
    <dbReference type="NCBI Taxonomy" id="6210"/>
    <lineage>
        <taxon>Eukaryota</taxon>
        <taxon>Metazoa</taxon>
        <taxon>Spiralia</taxon>
        <taxon>Lophotrochozoa</taxon>
        <taxon>Platyhelminthes</taxon>
        <taxon>Cestoda</taxon>
        <taxon>Eucestoda</taxon>
        <taxon>Cyclophyllidea</taxon>
        <taxon>Taeniidae</taxon>
        <taxon>Echinococcus</taxon>
        <taxon>Echinococcus granulosus group</taxon>
    </lineage>
</organism>
<dbReference type="WBParaSite" id="EgrG_002045200">
    <property type="protein sequence ID" value="EgrG_002045200"/>
    <property type="gene ID" value="EgrG_002045200"/>
</dbReference>
<feature type="compositionally biased region" description="Polar residues" evidence="1">
    <location>
        <begin position="41"/>
        <end position="61"/>
    </location>
</feature>
<dbReference type="Proteomes" id="UP000492820">
    <property type="component" value="Unassembled WGS sequence"/>
</dbReference>
<feature type="compositionally biased region" description="Basic and acidic residues" evidence="1">
    <location>
        <begin position="18"/>
        <end position="30"/>
    </location>
</feature>
<name>A0A068WUB9_ECHGR</name>